<comment type="caution">
    <text evidence="9">The sequence shown here is derived from an EMBL/GenBank/DDBJ whole genome shotgun (WGS) entry which is preliminary data.</text>
</comment>
<evidence type="ECO:0000256" key="8">
    <source>
        <dbReference type="SAM" id="Phobius"/>
    </source>
</evidence>
<evidence type="ECO:0000256" key="5">
    <source>
        <dbReference type="ARBA" id="ARBA00022824"/>
    </source>
</evidence>
<feature type="transmembrane region" description="Helical" evidence="8">
    <location>
        <begin position="122"/>
        <end position="143"/>
    </location>
</feature>
<protein>
    <submittedName>
        <fullName evidence="9">Microsomal glutathione S-transferase 1-like</fullName>
    </submittedName>
</protein>
<feature type="transmembrane region" description="Helical" evidence="8">
    <location>
        <begin position="14"/>
        <end position="35"/>
    </location>
</feature>
<dbReference type="AlphaFoldDB" id="A0A8J5NAL8"/>
<dbReference type="Proteomes" id="UP000747542">
    <property type="component" value="Unassembled WGS sequence"/>
</dbReference>
<dbReference type="Pfam" id="PF01124">
    <property type="entry name" value="MAPEG"/>
    <property type="match status" value="1"/>
</dbReference>
<keyword evidence="7 8" id="KW-0472">Membrane</keyword>
<dbReference type="EMBL" id="JAHLQT010004419">
    <property type="protein sequence ID" value="KAG7176023.1"/>
    <property type="molecule type" value="Genomic_DNA"/>
</dbReference>
<evidence type="ECO:0000256" key="1">
    <source>
        <dbReference type="ARBA" id="ARBA00004477"/>
    </source>
</evidence>
<evidence type="ECO:0000256" key="2">
    <source>
        <dbReference type="ARBA" id="ARBA00010459"/>
    </source>
</evidence>
<comment type="similarity">
    <text evidence="2">Belongs to the MAPEG family.</text>
</comment>
<dbReference type="PANTHER" id="PTHR10689">
    <property type="entry name" value="MICROSOMAL GLUTATHIONE S-TRANSFERASE 1"/>
    <property type="match status" value="1"/>
</dbReference>
<proteinExistence type="inferred from homology"/>
<dbReference type="GO" id="GO:0016740">
    <property type="term" value="F:transferase activity"/>
    <property type="evidence" value="ECO:0007669"/>
    <property type="project" value="UniProtKB-KW"/>
</dbReference>
<dbReference type="GO" id="GO:0005789">
    <property type="term" value="C:endoplasmic reticulum membrane"/>
    <property type="evidence" value="ECO:0007669"/>
    <property type="project" value="UniProtKB-SubCell"/>
</dbReference>
<dbReference type="OrthoDB" id="193139at2759"/>
<organism evidence="9 10">
    <name type="scientific">Homarus americanus</name>
    <name type="common">American lobster</name>
    <dbReference type="NCBI Taxonomy" id="6706"/>
    <lineage>
        <taxon>Eukaryota</taxon>
        <taxon>Metazoa</taxon>
        <taxon>Ecdysozoa</taxon>
        <taxon>Arthropoda</taxon>
        <taxon>Crustacea</taxon>
        <taxon>Multicrustacea</taxon>
        <taxon>Malacostraca</taxon>
        <taxon>Eumalacostraca</taxon>
        <taxon>Eucarida</taxon>
        <taxon>Decapoda</taxon>
        <taxon>Pleocyemata</taxon>
        <taxon>Astacidea</taxon>
        <taxon>Nephropoidea</taxon>
        <taxon>Nephropidae</taxon>
        <taxon>Homarus</taxon>
    </lineage>
</organism>
<evidence type="ECO:0000256" key="4">
    <source>
        <dbReference type="ARBA" id="ARBA00022692"/>
    </source>
</evidence>
<dbReference type="PANTHER" id="PTHR10689:SF6">
    <property type="entry name" value="MICROSOMAL GLUTATHIONE S-TRANSFERASE 1"/>
    <property type="match status" value="1"/>
</dbReference>
<sequence length="144" mass="16302">MSAWSVDNPVFNSYIFWSAVLAAKVLVMGPITGYYRISRKAFANPEDALHMGAKDTKTNPEVERVRRAHQNDLENIPVFWVAGLFYVLTNPSPFTAYLLFRAFSAARILHTLLYLGGSPYRGMAFFLGTLVNFFIVGNVLYSFY</sequence>
<dbReference type="FunFam" id="1.20.120.550:FF:000002">
    <property type="entry name" value="Microsomal glutathione S-transferase 1"/>
    <property type="match status" value="1"/>
</dbReference>
<accession>A0A8J5NAL8</accession>
<dbReference type="InterPro" id="IPR040162">
    <property type="entry name" value="MGST1-like"/>
</dbReference>
<dbReference type="InterPro" id="IPR001129">
    <property type="entry name" value="Membr-assoc_MAPEG"/>
</dbReference>
<comment type="subcellular location">
    <subcellularLocation>
        <location evidence="1">Endoplasmic reticulum membrane</location>
        <topology evidence="1">Multi-pass membrane protein</topology>
    </subcellularLocation>
</comment>
<reference evidence="9" key="1">
    <citation type="journal article" date="2021" name="Sci. Adv.">
        <title>The American lobster genome reveals insights on longevity, neural, and immune adaptations.</title>
        <authorList>
            <person name="Polinski J.M."/>
            <person name="Zimin A.V."/>
            <person name="Clark K.F."/>
            <person name="Kohn A.B."/>
            <person name="Sadowski N."/>
            <person name="Timp W."/>
            <person name="Ptitsyn A."/>
            <person name="Khanna P."/>
            <person name="Romanova D.Y."/>
            <person name="Williams P."/>
            <person name="Greenwood S.J."/>
            <person name="Moroz L.L."/>
            <person name="Walt D.R."/>
            <person name="Bodnar A.G."/>
        </authorList>
    </citation>
    <scope>NUCLEOTIDE SEQUENCE</scope>
    <source>
        <strain evidence="9">GMGI-L3</strain>
    </source>
</reference>
<evidence type="ECO:0000256" key="3">
    <source>
        <dbReference type="ARBA" id="ARBA00022679"/>
    </source>
</evidence>
<evidence type="ECO:0000313" key="9">
    <source>
        <dbReference type="EMBL" id="KAG7176023.1"/>
    </source>
</evidence>
<keyword evidence="5" id="KW-0256">Endoplasmic reticulum</keyword>
<gene>
    <name evidence="9" type="primary">MGST1-L</name>
    <name evidence="9" type="ORF">Hamer_G016987</name>
</gene>
<keyword evidence="6 8" id="KW-1133">Transmembrane helix</keyword>
<evidence type="ECO:0000256" key="7">
    <source>
        <dbReference type="ARBA" id="ARBA00023136"/>
    </source>
</evidence>
<evidence type="ECO:0000313" key="10">
    <source>
        <dbReference type="Proteomes" id="UP000747542"/>
    </source>
</evidence>
<keyword evidence="4 8" id="KW-0812">Transmembrane</keyword>
<name>A0A8J5NAL8_HOMAM</name>
<evidence type="ECO:0000256" key="6">
    <source>
        <dbReference type="ARBA" id="ARBA00022989"/>
    </source>
</evidence>
<keyword evidence="10" id="KW-1185">Reference proteome</keyword>
<feature type="transmembrane region" description="Helical" evidence="8">
    <location>
        <begin position="73"/>
        <end position="89"/>
    </location>
</feature>
<keyword evidence="3" id="KW-0808">Transferase</keyword>